<feature type="compositionally biased region" description="Basic residues" evidence="5">
    <location>
        <begin position="347"/>
        <end position="357"/>
    </location>
</feature>
<dbReference type="SMART" id="SM00360">
    <property type="entry name" value="RRM"/>
    <property type="match status" value="2"/>
</dbReference>
<feature type="compositionally biased region" description="Polar residues" evidence="5">
    <location>
        <begin position="812"/>
        <end position="823"/>
    </location>
</feature>
<accession>A0ABD1NZ71</accession>
<evidence type="ECO:0000256" key="3">
    <source>
        <dbReference type="ARBA" id="ARBA00023187"/>
    </source>
</evidence>
<keyword evidence="3" id="KW-0508">mRNA splicing</keyword>
<evidence type="ECO:0000256" key="4">
    <source>
        <dbReference type="PROSITE-ProRule" id="PRU00176"/>
    </source>
</evidence>
<feature type="compositionally biased region" description="Basic and acidic residues" evidence="5">
    <location>
        <begin position="44"/>
        <end position="56"/>
    </location>
</feature>
<dbReference type="Gene3D" id="1.10.3460.10">
    <property type="entry name" value="Chlorophyll a/b binding protein domain"/>
    <property type="match status" value="1"/>
</dbReference>
<organism evidence="7 8">
    <name type="scientific">Forsythia ovata</name>
    <dbReference type="NCBI Taxonomy" id="205694"/>
    <lineage>
        <taxon>Eukaryota</taxon>
        <taxon>Viridiplantae</taxon>
        <taxon>Streptophyta</taxon>
        <taxon>Embryophyta</taxon>
        <taxon>Tracheophyta</taxon>
        <taxon>Spermatophyta</taxon>
        <taxon>Magnoliopsida</taxon>
        <taxon>eudicotyledons</taxon>
        <taxon>Gunneridae</taxon>
        <taxon>Pentapetalae</taxon>
        <taxon>asterids</taxon>
        <taxon>lamiids</taxon>
        <taxon>Lamiales</taxon>
        <taxon>Oleaceae</taxon>
        <taxon>Forsythieae</taxon>
        <taxon>Forsythia</taxon>
    </lineage>
</organism>
<proteinExistence type="predicted"/>
<dbReference type="InterPro" id="IPR035979">
    <property type="entry name" value="RBD_domain_sf"/>
</dbReference>
<feature type="compositionally biased region" description="Basic and acidic residues" evidence="5">
    <location>
        <begin position="162"/>
        <end position="214"/>
    </location>
</feature>
<feature type="compositionally biased region" description="Polar residues" evidence="5">
    <location>
        <begin position="903"/>
        <end position="921"/>
    </location>
</feature>
<evidence type="ECO:0000256" key="1">
    <source>
        <dbReference type="ARBA" id="ARBA00022664"/>
    </source>
</evidence>
<keyword evidence="2 4" id="KW-0694">RNA-binding</keyword>
<dbReference type="PROSITE" id="PS50102">
    <property type="entry name" value="RRM"/>
    <property type="match status" value="2"/>
</dbReference>
<feature type="compositionally biased region" description="Basic residues" evidence="5">
    <location>
        <begin position="1"/>
        <end position="10"/>
    </location>
</feature>
<feature type="compositionally biased region" description="Basic and acidic residues" evidence="5">
    <location>
        <begin position="314"/>
        <end position="346"/>
    </location>
</feature>
<feature type="compositionally biased region" description="Basic and acidic residues" evidence="5">
    <location>
        <begin position="870"/>
        <end position="885"/>
    </location>
</feature>
<feature type="region of interest" description="Disordered" evidence="5">
    <location>
        <begin position="44"/>
        <end position="444"/>
    </location>
</feature>
<evidence type="ECO:0000256" key="5">
    <source>
        <dbReference type="SAM" id="MobiDB-lite"/>
    </source>
</evidence>
<name>A0ABD1NZ71_9LAMI</name>
<dbReference type="InterPro" id="IPR012677">
    <property type="entry name" value="Nucleotide-bd_a/b_plait_sf"/>
</dbReference>
<protein>
    <recommendedName>
        <fullName evidence="6">RRM domain-containing protein</fullName>
    </recommendedName>
</protein>
<keyword evidence="8" id="KW-1185">Reference proteome</keyword>
<feature type="region of interest" description="Disordered" evidence="5">
    <location>
        <begin position="778"/>
        <end position="832"/>
    </location>
</feature>
<reference evidence="8" key="1">
    <citation type="submission" date="2024-07" db="EMBL/GenBank/DDBJ databases">
        <title>Two chromosome-level genome assemblies of Korean endemic species Abeliophyllum distichum and Forsythia ovata (Oleaceae).</title>
        <authorList>
            <person name="Jang H."/>
        </authorList>
    </citation>
    <scope>NUCLEOTIDE SEQUENCE [LARGE SCALE GENOMIC DNA]</scope>
</reference>
<feature type="compositionally biased region" description="Basic and acidic residues" evidence="5">
    <location>
        <begin position="103"/>
        <end position="122"/>
    </location>
</feature>
<evidence type="ECO:0000313" key="8">
    <source>
        <dbReference type="Proteomes" id="UP001604277"/>
    </source>
</evidence>
<feature type="region of interest" description="Disordered" evidence="5">
    <location>
        <begin position="869"/>
        <end position="936"/>
    </location>
</feature>
<feature type="compositionally biased region" description="Polar residues" evidence="5">
    <location>
        <begin position="17"/>
        <end position="27"/>
    </location>
</feature>
<feature type="domain" description="RRM" evidence="6">
    <location>
        <begin position="510"/>
        <end position="593"/>
    </location>
</feature>
<gene>
    <name evidence="7" type="ORF">Fot_57224</name>
</gene>
<dbReference type="PANTHER" id="PTHR23139">
    <property type="entry name" value="RNA-BINDING PROTEIN"/>
    <property type="match status" value="1"/>
</dbReference>
<feature type="compositionally biased region" description="Basic residues" evidence="5">
    <location>
        <begin position="301"/>
        <end position="313"/>
    </location>
</feature>
<feature type="compositionally biased region" description="Basic and acidic residues" evidence="5">
    <location>
        <begin position="67"/>
        <end position="85"/>
    </location>
</feature>
<dbReference type="GO" id="GO:0003723">
    <property type="term" value="F:RNA binding"/>
    <property type="evidence" value="ECO:0007669"/>
    <property type="project" value="UniProtKB-UniRule"/>
</dbReference>
<dbReference type="Gene3D" id="3.30.70.330">
    <property type="match status" value="4"/>
</dbReference>
<dbReference type="Proteomes" id="UP001604277">
    <property type="component" value="Unassembled WGS sequence"/>
</dbReference>
<feature type="region of interest" description="Disordered" evidence="5">
    <location>
        <begin position="1"/>
        <end position="27"/>
    </location>
</feature>
<comment type="caution">
    <text evidence="7">The sequence shown here is derived from an EMBL/GenBank/DDBJ whole genome shotgun (WGS) entry which is preliminary data.</text>
</comment>
<evidence type="ECO:0000256" key="2">
    <source>
        <dbReference type="ARBA" id="ARBA00022884"/>
    </source>
</evidence>
<dbReference type="Pfam" id="PF00076">
    <property type="entry name" value="RRM_1"/>
    <property type="match status" value="1"/>
</dbReference>
<keyword evidence="1" id="KW-0507">mRNA processing</keyword>
<dbReference type="GO" id="GO:0008380">
    <property type="term" value="P:RNA splicing"/>
    <property type="evidence" value="ECO:0007669"/>
    <property type="project" value="UniProtKB-KW"/>
</dbReference>
<dbReference type="InterPro" id="IPR000504">
    <property type="entry name" value="RRM_dom"/>
</dbReference>
<feature type="domain" description="RRM" evidence="6">
    <location>
        <begin position="621"/>
        <end position="697"/>
    </location>
</feature>
<evidence type="ECO:0000313" key="7">
    <source>
        <dbReference type="EMBL" id="KAL2455861.1"/>
    </source>
</evidence>
<dbReference type="FunFam" id="3.30.70.330:FF:000879">
    <property type="entry name" value="Splicing factor U2af large subunit A"/>
    <property type="match status" value="1"/>
</dbReference>
<dbReference type="SUPFAM" id="SSF54928">
    <property type="entry name" value="RNA-binding domain, RBD"/>
    <property type="match status" value="2"/>
</dbReference>
<feature type="compositionally biased region" description="Basic and acidic residues" evidence="5">
    <location>
        <begin position="358"/>
        <end position="367"/>
    </location>
</feature>
<dbReference type="GO" id="GO:0006397">
    <property type="term" value="P:mRNA processing"/>
    <property type="evidence" value="ECO:0007669"/>
    <property type="project" value="UniProtKB-KW"/>
</dbReference>
<dbReference type="EMBL" id="JBFOLJ010000093">
    <property type="protein sequence ID" value="KAL2455861.1"/>
    <property type="molecule type" value="Genomic_DNA"/>
</dbReference>
<feature type="compositionally biased region" description="Basic and acidic residues" evidence="5">
    <location>
        <begin position="233"/>
        <end position="283"/>
    </location>
</feature>
<sequence length="1310" mass="145657">MGRSSHHKERYGKNFELSRNNCLEGTSARTRPFSFDEILLRRKSKEEVAGQVKDDPGVVDSALAKNNIDKASENPELGRDRHEDAVASVLRYASNDSQNISSRKREAKEESSVMDKDKETPKSKAKTVKNLSSSKGYVDKTERRSRGKRKKDGWSSGDSENESGKLRSRDSVRKDRSAERIEGKSEKDRERERQIDIEDKRVHFNRKSDYRPSNDSENQLVKRHGRGVVGPDKYADRSRGKFEKESKRKHHNEDEDKLRDTGRVHHLERKYKDAMQVHHEESRPKRRRSRSRERDKDRGRKSPSHSPKKHKHISKDTREQGELSLHSSRDRSGRSRSRDRDKDRGKKSPSRSPKTHKHAPEDIREQGELSIHSSRGRSVRPQSDVDKKRISSNGSSSQYRQHAGSSSGLGGYSPRKRKTDTAAKTPSPTRRSPERKAAGWDLPPVGKESNNYVLSNAQSSGQIVSLNRTELPSVTPVAPKVVKPDGIFFHTSQTHVVESIQLTQATRPMRRLYVENLSASASEKALMECVNNFLLSSGVNHIQGAHPCISCIIHKEKGQALLEFLTPEDASSALSFDGKSFAGSIVKLRRPKDYSEVTTGAPDKSIGAVDSISDIVEDSPHKIFVGGISKLISSEMLLEIAGAFGPVKAYHFEFIADLNVQCAFLEYVDHSVTHKACAGLNGMSLGGQIVTAVQATQDPLTLGSVGRPPFYGIPEHAKPLLENPTKVLKLKNVLDSEGLLSLSESEQEEILEDIRLECSRFGTVKSVNIVKPTNSFTTTEASEVVSAKPTTDESEFDTKSTSSEVLGESIGNELSNFNRSEPTNCLKESEDTVQAVECDRDYEDNPSISNLFNNSGVPKDINKSAVVDNSHSDDKFVGNFMKDEISDPPTNDQDTAVQDPPCQENSRGFTGEFTNQQNNLTEKSKSNDNIDDSMPAGVLETESKPFIEEELKLQEDSAEMGIPVKLDSNGVKELDAPEKGDKERIIDLDDIFEPGSVFVEYKRAGASCMAAHCLHGRLFDGRVVTVGYVAHDLYQIRFCRKPSKKIEERKERKSEEADRVKYLGPFSSELPSYLTSDFPGDYGWDTAGLLADPKTFAKNRNVKRVFDAAIKIVLQPPKQKKKKGMAQKASASIKGGYFPTQDPSWKYDEAFEAKACATPFASRQNISKHHLGLGVYLYLIQEPRVLATGDANAEGNDLEKGDGIDAKRDAHKVNTHENTGKTADFCRPNDSDIFSSETKNANSEYGAKVSSQQTYSWCSAAGAFGKDNRTINMNKKASDENHLLQNNIESSSMSSSCFFSSIGTGVQPKK</sequence>
<evidence type="ECO:0000259" key="6">
    <source>
        <dbReference type="PROSITE" id="PS50102"/>
    </source>
</evidence>
<dbReference type="SUPFAM" id="SSF103511">
    <property type="entry name" value="Chlorophyll a-b binding protein"/>
    <property type="match status" value="1"/>
</dbReference>
<feature type="compositionally biased region" description="Polar residues" evidence="5">
    <location>
        <begin position="391"/>
        <end position="406"/>
    </location>
</feature>